<evidence type="ECO:0000313" key="7">
    <source>
        <dbReference type="EMBL" id="KAK9892107.1"/>
    </source>
</evidence>
<evidence type="ECO:0000259" key="6">
    <source>
        <dbReference type="Pfam" id="PF00151"/>
    </source>
</evidence>
<dbReference type="InterPro" id="IPR013818">
    <property type="entry name" value="Lipase"/>
</dbReference>
<dbReference type="PANTHER" id="PTHR11610:SF173">
    <property type="entry name" value="LIPASE DOMAIN-CONTAINING PROTEIN-RELATED"/>
    <property type="match status" value="1"/>
</dbReference>
<dbReference type="EMBL" id="JARQZJ010000132">
    <property type="protein sequence ID" value="KAK9892107.1"/>
    <property type="molecule type" value="Genomic_DNA"/>
</dbReference>
<keyword evidence="8" id="KW-1185">Reference proteome</keyword>
<evidence type="ECO:0000256" key="1">
    <source>
        <dbReference type="ARBA" id="ARBA00004613"/>
    </source>
</evidence>
<protein>
    <recommendedName>
        <fullName evidence="6">Lipase domain-containing protein</fullName>
    </recommendedName>
</protein>
<dbReference type="Proteomes" id="UP001431783">
    <property type="component" value="Unassembled WGS sequence"/>
</dbReference>
<sequence>MKCLKIFENTILLTFLCTIVSAQKSLDSIEDFAYEAIKWIVEGVAELTGQPVNRSDVTFYLKTSKDDNSTNHFIDPENPTQMALAKGKIYFFIHGWTQSRESTPWYSPLTETLLKRYSDAFIVQVDWSRPAGENYPFASFTTERIGIIIGDFIFKVVKDYRIPFTNVIIIGHSLGAHVSSWTCKRFYELSGLKLPRLIALDPAGPLFLTRPKDRRLNANDAQYVTVVHTDITIFGYPTDIGTLDFYPNSGMNQPGCKLDWTNSTSLTKDLFCSHTRAFEFFLHAVRNPQFFMAKRCPSYEDFKNEKCDNIEVSLGDLETTQRGDFFLDTDAQPPYFHTSEQNATRAN</sequence>
<keyword evidence="3" id="KW-0964">Secreted</keyword>
<dbReference type="InterPro" id="IPR029058">
    <property type="entry name" value="AB_hydrolase_fold"/>
</dbReference>
<comment type="similarity">
    <text evidence="2 4">Belongs to the AB hydrolase superfamily. Lipase family.</text>
</comment>
<dbReference type="SUPFAM" id="SSF53474">
    <property type="entry name" value="alpha/beta-Hydrolases"/>
    <property type="match status" value="1"/>
</dbReference>
<comment type="caution">
    <text evidence="7">The sequence shown here is derived from an EMBL/GenBank/DDBJ whole genome shotgun (WGS) entry which is preliminary data.</text>
</comment>
<dbReference type="PRINTS" id="PR00821">
    <property type="entry name" value="TAGLIPASE"/>
</dbReference>
<dbReference type="GO" id="GO:0016298">
    <property type="term" value="F:lipase activity"/>
    <property type="evidence" value="ECO:0007669"/>
    <property type="project" value="InterPro"/>
</dbReference>
<dbReference type="GO" id="GO:0016042">
    <property type="term" value="P:lipid catabolic process"/>
    <property type="evidence" value="ECO:0007669"/>
    <property type="project" value="TreeGrafter"/>
</dbReference>
<reference evidence="7 8" key="1">
    <citation type="submission" date="2023-03" db="EMBL/GenBank/DDBJ databases">
        <title>Genome insight into feeding habits of ladybird beetles.</title>
        <authorList>
            <person name="Li H.-S."/>
            <person name="Huang Y.-H."/>
            <person name="Pang H."/>
        </authorList>
    </citation>
    <scope>NUCLEOTIDE SEQUENCE [LARGE SCALE GENOMIC DNA]</scope>
    <source>
        <strain evidence="7">SYSU_2023b</strain>
        <tissue evidence="7">Whole body</tissue>
    </source>
</reference>
<dbReference type="Gene3D" id="3.40.50.1820">
    <property type="entry name" value="alpha/beta hydrolase"/>
    <property type="match status" value="1"/>
</dbReference>
<feature type="chain" id="PRO_5043990936" description="Lipase domain-containing protein" evidence="5">
    <location>
        <begin position="23"/>
        <end position="347"/>
    </location>
</feature>
<dbReference type="Pfam" id="PF00151">
    <property type="entry name" value="Lipase"/>
    <property type="match status" value="1"/>
</dbReference>
<dbReference type="InterPro" id="IPR000734">
    <property type="entry name" value="TAG_lipase"/>
</dbReference>
<dbReference type="GO" id="GO:0017171">
    <property type="term" value="F:serine hydrolase activity"/>
    <property type="evidence" value="ECO:0007669"/>
    <property type="project" value="TreeGrafter"/>
</dbReference>
<proteinExistence type="inferred from homology"/>
<accession>A0AAW1V8S0</accession>
<evidence type="ECO:0000313" key="8">
    <source>
        <dbReference type="Proteomes" id="UP001431783"/>
    </source>
</evidence>
<dbReference type="AlphaFoldDB" id="A0AAW1V8S0"/>
<feature type="signal peptide" evidence="5">
    <location>
        <begin position="1"/>
        <end position="22"/>
    </location>
</feature>
<evidence type="ECO:0000256" key="5">
    <source>
        <dbReference type="SAM" id="SignalP"/>
    </source>
</evidence>
<dbReference type="PANTHER" id="PTHR11610">
    <property type="entry name" value="LIPASE"/>
    <property type="match status" value="1"/>
</dbReference>
<name>A0AAW1V8S0_9CUCU</name>
<evidence type="ECO:0000256" key="3">
    <source>
        <dbReference type="ARBA" id="ARBA00022525"/>
    </source>
</evidence>
<gene>
    <name evidence="7" type="ORF">WA026_018310</name>
</gene>
<feature type="domain" description="Lipase" evidence="6">
    <location>
        <begin position="50"/>
        <end position="309"/>
    </location>
</feature>
<organism evidence="7 8">
    <name type="scientific">Henosepilachna vigintioctopunctata</name>
    <dbReference type="NCBI Taxonomy" id="420089"/>
    <lineage>
        <taxon>Eukaryota</taxon>
        <taxon>Metazoa</taxon>
        <taxon>Ecdysozoa</taxon>
        <taxon>Arthropoda</taxon>
        <taxon>Hexapoda</taxon>
        <taxon>Insecta</taxon>
        <taxon>Pterygota</taxon>
        <taxon>Neoptera</taxon>
        <taxon>Endopterygota</taxon>
        <taxon>Coleoptera</taxon>
        <taxon>Polyphaga</taxon>
        <taxon>Cucujiformia</taxon>
        <taxon>Coccinelloidea</taxon>
        <taxon>Coccinellidae</taxon>
        <taxon>Epilachninae</taxon>
        <taxon>Epilachnini</taxon>
        <taxon>Henosepilachna</taxon>
    </lineage>
</organism>
<keyword evidence="5" id="KW-0732">Signal</keyword>
<evidence type="ECO:0000256" key="4">
    <source>
        <dbReference type="RuleBase" id="RU004262"/>
    </source>
</evidence>
<dbReference type="GO" id="GO:0005615">
    <property type="term" value="C:extracellular space"/>
    <property type="evidence" value="ECO:0007669"/>
    <property type="project" value="TreeGrafter"/>
</dbReference>
<comment type="subcellular location">
    <subcellularLocation>
        <location evidence="1">Secreted</location>
    </subcellularLocation>
</comment>
<evidence type="ECO:0000256" key="2">
    <source>
        <dbReference type="ARBA" id="ARBA00010701"/>
    </source>
</evidence>